<feature type="compositionally biased region" description="Polar residues" evidence="1">
    <location>
        <begin position="17"/>
        <end position="32"/>
    </location>
</feature>
<comment type="caution">
    <text evidence="3">The sequence shown here is derived from an EMBL/GenBank/DDBJ whole genome shotgun (WGS) entry which is preliminary data.</text>
</comment>
<accession>A0AAJ0BI23</accession>
<protein>
    <submittedName>
        <fullName evidence="3">Uncharacterized protein</fullName>
    </submittedName>
</protein>
<keyword evidence="2" id="KW-0472">Membrane</keyword>
<feature type="transmembrane region" description="Helical" evidence="2">
    <location>
        <begin position="539"/>
        <end position="558"/>
    </location>
</feature>
<feature type="compositionally biased region" description="Low complexity" evidence="1">
    <location>
        <begin position="45"/>
        <end position="56"/>
    </location>
</feature>
<keyword evidence="2" id="KW-0812">Transmembrane</keyword>
<sequence>MPRSKRKFEGEDEAAASQLNQDNARSIPTAETQDLYGAMRRIEEQLSLSDQLRLRSGPPSGDEHGDFLRPPSPSLAPTSPRSPSCPSTTFSLTRGFDDVGLDEEEPRAKRRAVRHGPLDALDRAKAALMRKLGACADCRFRKVKCTHFDRTKFEARYQASKRGEQARLRYPEQLGVQAAVSPQPSFNNGTVTQIGSWQPPSDLPQTAPGIQHDEAEAEILAIEEGVRGAASSSASSSAPTNAPYYFANPQRMSQYSFNSMNSLSPYLAPPSQFSFGPAAEEDTHMPIGRRVVEEQSVIRFECRHGDDNTSDVVDEATVCNLRFASIPELCQHFQTDHLPFSKTFSLRKCIVRRIDDDGRERVCGCLTDEMSNRCMWCDGNTWEIWYYCTVIRTPSLTSGPSLRVGSRDGSLFGGPWPFGSSYPFGSSSAQPDVQLLFPGRYMGPNQPGSYHSFGAKAKSPDSKARDRCFRPVKVYPHGCPYGKKCRGLARPSAHITRAQVLLAISSVFSLVIMEQWLVTGASLIGSRGLASAVDAVRHHVFWMSLLCLVAGFSGMWLFKHVRTIRNSKASSCDKRCIARGFFGDSPKLDIEDAGSIRGDDDAIDTVGAGWGRRASKLMVD</sequence>
<evidence type="ECO:0000313" key="3">
    <source>
        <dbReference type="EMBL" id="KAK1758320.1"/>
    </source>
</evidence>
<evidence type="ECO:0000313" key="4">
    <source>
        <dbReference type="Proteomes" id="UP001239445"/>
    </source>
</evidence>
<keyword evidence="2" id="KW-1133">Transmembrane helix</keyword>
<gene>
    <name evidence="3" type="ORF">QBC47DRAFT_374280</name>
</gene>
<dbReference type="EMBL" id="MU839829">
    <property type="protein sequence ID" value="KAK1758320.1"/>
    <property type="molecule type" value="Genomic_DNA"/>
</dbReference>
<name>A0AAJ0BI23_9PEZI</name>
<dbReference type="AlphaFoldDB" id="A0AAJ0BI23"/>
<evidence type="ECO:0000256" key="1">
    <source>
        <dbReference type="SAM" id="MobiDB-lite"/>
    </source>
</evidence>
<proteinExistence type="predicted"/>
<keyword evidence="4" id="KW-1185">Reference proteome</keyword>
<dbReference type="Proteomes" id="UP001239445">
    <property type="component" value="Unassembled WGS sequence"/>
</dbReference>
<feature type="compositionally biased region" description="Low complexity" evidence="1">
    <location>
        <begin position="77"/>
        <end position="89"/>
    </location>
</feature>
<feature type="region of interest" description="Disordered" evidence="1">
    <location>
        <begin position="1"/>
        <end position="112"/>
    </location>
</feature>
<reference evidence="3" key="1">
    <citation type="submission" date="2023-06" db="EMBL/GenBank/DDBJ databases">
        <title>Genome-scale phylogeny and comparative genomics of the fungal order Sordariales.</title>
        <authorList>
            <consortium name="Lawrence Berkeley National Laboratory"/>
            <person name="Hensen N."/>
            <person name="Bonometti L."/>
            <person name="Westerberg I."/>
            <person name="Brannstrom I.O."/>
            <person name="Guillou S."/>
            <person name="Cros-Aarteil S."/>
            <person name="Calhoun S."/>
            <person name="Haridas S."/>
            <person name="Kuo A."/>
            <person name="Mondo S."/>
            <person name="Pangilinan J."/>
            <person name="Riley R."/>
            <person name="Labutti K."/>
            <person name="Andreopoulos B."/>
            <person name="Lipzen A."/>
            <person name="Chen C."/>
            <person name="Yanf M."/>
            <person name="Daum C."/>
            <person name="Ng V."/>
            <person name="Clum A."/>
            <person name="Steindorff A."/>
            <person name="Ohm R."/>
            <person name="Martin F."/>
            <person name="Silar P."/>
            <person name="Natvig D."/>
            <person name="Lalanne C."/>
            <person name="Gautier V."/>
            <person name="Ament-Velasquez S.L."/>
            <person name="Kruys A."/>
            <person name="Hutchinson M.I."/>
            <person name="Powell A.J."/>
            <person name="Barry K."/>
            <person name="Miller A.N."/>
            <person name="Grigoriev I.V."/>
            <person name="Debuchy R."/>
            <person name="Gladieux P."/>
            <person name="Thoren M.H."/>
            <person name="Johannesson H."/>
        </authorList>
    </citation>
    <scope>NUCLEOTIDE SEQUENCE</scope>
    <source>
        <strain evidence="3">PSN4</strain>
    </source>
</reference>
<organism evidence="3 4">
    <name type="scientific">Echria macrotheca</name>
    <dbReference type="NCBI Taxonomy" id="438768"/>
    <lineage>
        <taxon>Eukaryota</taxon>
        <taxon>Fungi</taxon>
        <taxon>Dikarya</taxon>
        <taxon>Ascomycota</taxon>
        <taxon>Pezizomycotina</taxon>
        <taxon>Sordariomycetes</taxon>
        <taxon>Sordariomycetidae</taxon>
        <taxon>Sordariales</taxon>
        <taxon>Schizotheciaceae</taxon>
        <taxon>Echria</taxon>
    </lineage>
</organism>
<evidence type="ECO:0000256" key="2">
    <source>
        <dbReference type="SAM" id="Phobius"/>
    </source>
</evidence>